<dbReference type="STRING" id="48936.NJ75_02682"/>
<feature type="chain" id="PRO_5002126755" evidence="5">
    <location>
        <begin position="25"/>
        <end position="297"/>
    </location>
</feature>
<evidence type="ECO:0000259" key="6">
    <source>
        <dbReference type="Pfam" id="PF13505"/>
    </source>
</evidence>
<dbReference type="RefSeq" id="WP_039335230.1">
    <property type="nucleotide sequence ID" value="NZ_JRVC01000012.1"/>
</dbReference>
<sequence>MTSKSIFTWPLAATLALVAAPAMAQDSMDNSDTTMSTATTADGFDRDSHFDGVYIQGFGGISLLGNNRGQFEFDTDRDGNYGNTVQTTTGANAFSPGFANCGAQGAQRGAGCVADKQGAEYGVRVGFDARSGNMVFGGLIEGSRNESIYRSTAFSTTPASYRIDRQLDYAISARARLGYTPGGGALFYVTGGGSYAKINHDFSTTNTANSFTERDDGKMIWGWQAGGGTEIMLSNNLSLGLEYLYSRYQDDKYEVEVGQGTAPATNPFLLNGGGTNLRVADRVFDTHALRATVGLRF</sequence>
<comment type="similarity">
    <text evidence="4">Belongs to the Omp25/RopB family.</text>
</comment>
<accession>A0A0B8ZHD4</accession>
<feature type="domain" description="Outer membrane protein beta-barrel" evidence="6">
    <location>
        <begin position="107"/>
        <end position="297"/>
    </location>
</feature>
<dbReference type="AlphaFoldDB" id="A0A0B8ZHD4"/>
<evidence type="ECO:0000256" key="1">
    <source>
        <dbReference type="ARBA" id="ARBA00004370"/>
    </source>
</evidence>
<dbReference type="Proteomes" id="UP000031338">
    <property type="component" value="Unassembled WGS sequence"/>
</dbReference>
<comment type="subcellular location">
    <subcellularLocation>
        <location evidence="1">Membrane</location>
    </subcellularLocation>
</comment>
<dbReference type="PANTHER" id="PTHR34001">
    <property type="entry name" value="BLL7405 PROTEIN"/>
    <property type="match status" value="1"/>
</dbReference>
<evidence type="ECO:0000256" key="3">
    <source>
        <dbReference type="ARBA" id="ARBA00023136"/>
    </source>
</evidence>
<name>A0A0B8ZHD4_9SPHN</name>
<keyword evidence="3" id="KW-0472">Membrane</keyword>
<dbReference type="PATRIC" id="fig|48936.3.peg.2691"/>
<keyword evidence="8" id="KW-1185">Reference proteome</keyword>
<evidence type="ECO:0000256" key="2">
    <source>
        <dbReference type="ARBA" id="ARBA00022729"/>
    </source>
</evidence>
<dbReference type="InterPro" id="IPR027385">
    <property type="entry name" value="Beta-barrel_OMP"/>
</dbReference>
<feature type="signal peptide" evidence="5">
    <location>
        <begin position="1"/>
        <end position="24"/>
    </location>
</feature>
<gene>
    <name evidence="7" type="ORF">NJ75_02682</name>
</gene>
<proteinExistence type="inferred from homology"/>
<dbReference type="PANTHER" id="PTHR34001:SF3">
    <property type="entry name" value="BLL7405 PROTEIN"/>
    <property type="match status" value="1"/>
</dbReference>
<dbReference type="InterPro" id="IPR051692">
    <property type="entry name" value="OMP-like"/>
</dbReference>
<keyword evidence="2 5" id="KW-0732">Signal</keyword>
<evidence type="ECO:0000313" key="8">
    <source>
        <dbReference type="Proteomes" id="UP000031338"/>
    </source>
</evidence>
<reference evidence="7 8" key="1">
    <citation type="submission" date="2014-10" db="EMBL/GenBank/DDBJ databases">
        <title>Draft genome sequence of Novosphingobium subterraneum DSM 12447.</title>
        <authorList>
            <person name="Gan H.M."/>
            <person name="Gan H.Y."/>
            <person name="Savka M.A."/>
        </authorList>
    </citation>
    <scope>NUCLEOTIDE SEQUENCE [LARGE SCALE GENOMIC DNA]</scope>
    <source>
        <strain evidence="7 8">DSM 12447</strain>
    </source>
</reference>
<organism evidence="7 8">
    <name type="scientific">Novosphingobium subterraneum</name>
    <dbReference type="NCBI Taxonomy" id="48936"/>
    <lineage>
        <taxon>Bacteria</taxon>
        <taxon>Pseudomonadati</taxon>
        <taxon>Pseudomonadota</taxon>
        <taxon>Alphaproteobacteria</taxon>
        <taxon>Sphingomonadales</taxon>
        <taxon>Sphingomonadaceae</taxon>
        <taxon>Novosphingobium</taxon>
    </lineage>
</organism>
<dbReference type="EMBL" id="JRVC01000012">
    <property type="protein sequence ID" value="KHS45663.1"/>
    <property type="molecule type" value="Genomic_DNA"/>
</dbReference>
<protein>
    <submittedName>
        <fullName evidence="7">Membrane protein</fullName>
    </submittedName>
</protein>
<dbReference type="Pfam" id="PF13505">
    <property type="entry name" value="OMP_b-brl"/>
    <property type="match status" value="1"/>
</dbReference>
<dbReference type="GO" id="GO:0016020">
    <property type="term" value="C:membrane"/>
    <property type="evidence" value="ECO:0007669"/>
    <property type="project" value="UniProtKB-SubCell"/>
</dbReference>
<dbReference type="Gene3D" id="2.40.160.20">
    <property type="match status" value="1"/>
</dbReference>
<evidence type="ECO:0000256" key="4">
    <source>
        <dbReference type="ARBA" id="ARBA00038306"/>
    </source>
</evidence>
<comment type="caution">
    <text evidence="7">The sequence shown here is derived from an EMBL/GenBank/DDBJ whole genome shotgun (WGS) entry which is preliminary data.</text>
</comment>
<evidence type="ECO:0000256" key="5">
    <source>
        <dbReference type="SAM" id="SignalP"/>
    </source>
</evidence>
<dbReference type="SUPFAM" id="SSF56925">
    <property type="entry name" value="OMPA-like"/>
    <property type="match status" value="1"/>
</dbReference>
<evidence type="ECO:0000313" key="7">
    <source>
        <dbReference type="EMBL" id="KHS45663.1"/>
    </source>
</evidence>
<dbReference type="InterPro" id="IPR011250">
    <property type="entry name" value="OMP/PagP_B-barrel"/>
</dbReference>